<evidence type="ECO:0000313" key="3">
    <source>
        <dbReference type="EMBL" id="SDH68174.1"/>
    </source>
</evidence>
<dbReference type="GO" id="GO:0003677">
    <property type="term" value="F:DNA binding"/>
    <property type="evidence" value="ECO:0007669"/>
    <property type="project" value="UniProtKB-KW"/>
</dbReference>
<dbReference type="RefSeq" id="WP_092620909.1">
    <property type="nucleotide sequence ID" value="NZ_FNCV01000010.1"/>
</dbReference>
<dbReference type="PANTHER" id="PTHR34580">
    <property type="match status" value="1"/>
</dbReference>
<dbReference type="InterPro" id="IPR026881">
    <property type="entry name" value="WYL_dom"/>
</dbReference>
<dbReference type="PANTHER" id="PTHR34580:SF1">
    <property type="entry name" value="PROTEIN PAFC"/>
    <property type="match status" value="1"/>
</dbReference>
<keyword evidence="4" id="KW-1185">Reference proteome</keyword>
<dbReference type="Pfam" id="PF25583">
    <property type="entry name" value="WCX"/>
    <property type="match status" value="1"/>
</dbReference>
<dbReference type="InterPro" id="IPR051534">
    <property type="entry name" value="CBASS_pafABC_assoc_protein"/>
</dbReference>
<gene>
    <name evidence="3" type="ORF">SAMN05421742_11011</name>
</gene>
<proteinExistence type="predicted"/>
<name>A0A1G8EE67_9PROT</name>
<sequence length="328" mass="36698">MRHEKGENLLHLALEMQAARHGLSLADIERRFGVGRRTAMRMRDAVLRLFPQAEEVPQGDRVRRWRLPSGTLDRLLAVPADELATLESAIKLMEDHNRPLEAATLAGLAAKLKAVMPAAHLRRVEPDLEALLEAEGLACRPGPRPRLDPQVIDTLRQALKAGRAVRLTYGSRRAPEPTTRVVHPYGFLHGHRHYLVGRQSAPARPEVRLYSFPRITAAEALDLPLERDPDFDLAAFARRAFGVFQEAPQQVVWRFAPSAAEEARSFLFHPDQTLEAQPDGGLVVRFTAGGLLEMAWYLYTWGEAVEVLEPPELAALVHPHRRAWGAVP</sequence>
<dbReference type="Proteomes" id="UP000217076">
    <property type="component" value="Unassembled WGS sequence"/>
</dbReference>
<organism evidence="3 4">
    <name type="scientific">Roseospirillum parvum</name>
    <dbReference type="NCBI Taxonomy" id="83401"/>
    <lineage>
        <taxon>Bacteria</taxon>
        <taxon>Pseudomonadati</taxon>
        <taxon>Pseudomonadota</taxon>
        <taxon>Alphaproteobacteria</taxon>
        <taxon>Rhodospirillales</taxon>
        <taxon>Rhodospirillaceae</taxon>
        <taxon>Roseospirillum</taxon>
    </lineage>
</organism>
<dbReference type="InterPro" id="IPR057727">
    <property type="entry name" value="WCX_dom"/>
</dbReference>
<feature type="domain" description="WCX" evidence="2">
    <location>
        <begin position="248"/>
        <end position="317"/>
    </location>
</feature>
<evidence type="ECO:0000259" key="2">
    <source>
        <dbReference type="Pfam" id="PF25583"/>
    </source>
</evidence>
<evidence type="ECO:0000313" key="4">
    <source>
        <dbReference type="Proteomes" id="UP000217076"/>
    </source>
</evidence>
<reference evidence="4" key="1">
    <citation type="submission" date="2016-10" db="EMBL/GenBank/DDBJ databases">
        <authorList>
            <person name="Varghese N."/>
            <person name="Submissions S."/>
        </authorList>
    </citation>
    <scope>NUCLEOTIDE SEQUENCE [LARGE SCALE GENOMIC DNA]</scope>
    <source>
        <strain evidence="4">930I</strain>
    </source>
</reference>
<protein>
    <submittedName>
        <fullName evidence="3">Predicted DNA-binding transcriptional regulator YafY, contains an HTH and WYL domains</fullName>
    </submittedName>
</protein>
<dbReference type="STRING" id="83401.SAMN05421742_11011"/>
<dbReference type="EMBL" id="FNCV01000010">
    <property type="protein sequence ID" value="SDH68174.1"/>
    <property type="molecule type" value="Genomic_DNA"/>
</dbReference>
<keyword evidence="3" id="KW-0238">DNA-binding</keyword>
<dbReference type="OrthoDB" id="7626446at2"/>
<evidence type="ECO:0000259" key="1">
    <source>
        <dbReference type="Pfam" id="PF13280"/>
    </source>
</evidence>
<feature type="domain" description="WYL" evidence="1">
    <location>
        <begin position="151"/>
        <end position="219"/>
    </location>
</feature>
<dbReference type="Pfam" id="PF13280">
    <property type="entry name" value="WYL"/>
    <property type="match status" value="1"/>
</dbReference>
<dbReference type="AlphaFoldDB" id="A0A1G8EE67"/>
<accession>A0A1G8EE67</accession>
<dbReference type="PROSITE" id="PS52050">
    <property type="entry name" value="WYL"/>
    <property type="match status" value="1"/>
</dbReference>